<protein>
    <submittedName>
        <fullName evidence="1">SFRICE_009691</fullName>
    </submittedName>
</protein>
<accession>A0A2H1VPP2</accession>
<proteinExistence type="predicted"/>
<dbReference type="EMBL" id="ODYU01003700">
    <property type="protein sequence ID" value="SOQ42800.1"/>
    <property type="molecule type" value="Genomic_DNA"/>
</dbReference>
<gene>
    <name evidence="1" type="ORF">SFRICE_009691</name>
</gene>
<name>A0A2H1VPP2_SPOFR</name>
<reference evidence="1" key="1">
    <citation type="submission" date="2016-07" db="EMBL/GenBank/DDBJ databases">
        <authorList>
            <person name="Bretaudeau A."/>
        </authorList>
    </citation>
    <scope>NUCLEOTIDE SEQUENCE</scope>
    <source>
        <strain evidence="1">Rice</strain>
        <tissue evidence="1">Whole body</tissue>
    </source>
</reference>
<sequence>MLEAHIREQHSAIHDASDCPSQLMVAVTVQATHVLRYRHELMFTCKQQLKMSSQLMVAVTVQATHLYIRLNISTRTEERAYSRNCLTRNSTSFKPC</sequence>
<evidence type="ECO:0000313" key="1">
    <source>
        <dbReference type="EMBL" id="SOQ42800.1"/>
    </source>
</evidence>
<organism evidence="1">
    <name type="scientific">Spodoptera frugiperda</name>
    <name type="common">Fall armyworm</name>
    <dbReference type="NCBI Taxonomy" id="7108"/>
    <lineage>
        <taxon>Eukaryota</taxon>
        <taxon>Metazoa</taxon>
        <taxon>Ecdysozoa</taxon>
        <taxon>Arthropoda</taxon>
        <taxon>Hexapoda</taxon>
        <taxon>Insecta</taxon>
        <taxon>Pterygota</taxon>
        <taxon>Neoptera</taxon>
        <taxon>Endopterygota</taxon>
        <taxon>Lepidoptera</taxon>
        <taxon>Glossata</taxon>
        <taxon>Ditrysia</taxon>
        <taxon>Noctuoidea</taxon>
        <taxon>Noctuidae</taxon>
        <taxon>Amphipyrinae</taxon>
        <taxon>Spodoptera</taxon>
    </lineage>
</organism>
<dbReference type="AlphaFoldDB" id="A0A2H1VPP2"/>